<dbReference type="Pfam" id="PF00685">
    <property type="entry name" value="Sulfotransfer_1"/>
    <property type="match status" value="1"/>
</dbReference>
<evidence type="ECO:0000313" key="5">
    <source>
        <dbReference type="Proteomes" id="UP000001554"/>
    </source>
</evidence>
<dbReference type="PANTHER" id="PTHR11783">
    <property type="entry name" value="SULFOTRANSFERASE SULT"/>
    <property type="match status" value="1"/>
</dbReference>
<comment type="similarity">
    <text evidence="1 3">Belongs to the sulfotransferase 1 family.</text>
</comment>
<dbReference type="GO" id="GO:0008146">
    <property type="term" value="F:sulfotransferase activity"/>
    <property type="evidence" value="ECO:0000318"/>
    <property type="project" value="GO_Central"/>
</dbReference>
<feature type="domain" description="Sulfotransferase" evidence="4">
    <location>
        <begin position="41"/>
        <end position="293"/>
    </location>
</feature>
<dbReference type="AlphaFoldDB" id="A0A9J7M2A8"/>
<gene>
    <name evidence="6" type="primary">LOC118427649</name>
</gene>
<evidence type="ECO:0000313" key="6">
    <source>
        <dbReference type="RefSeq" id="XP_035693432.1"/>
    </source>
</evidence>
<dbReference type="GO" id="GO:0005737">
    <property type="term" value="C:cytoplasm"/>
    <property type="evidence" value="ECO:0000318"/>
    <property type="project" value="GO_Central"/>
</dbReference>
<dbReference type="InterPro" id="IPR000863">
    <property type="entry name" value="Sulfotransferase_dom"/>
</dbReference>
<dbReference type="OrthoDB" id="205623at2759"/>
<dbReference type="FunFam" id="3.40.50.300:FF:000433">
    <property type="entry name" value="Estrogen sulfotransferase"/>
    <property type="match status" value="1"/>
</dbReference>
<dbReference type="KEGG" id="bfo:118427649"/>
<dbReference type="InterPro" id="IPR027417">
    <property type="entry name" value="P-loop_NTPase"/>
</dbReference>
<accession>A0A9J7M2A8</accession>
<evidence type="ECO:0000259" key="4">
    <source>
        <dbReference type="Pfam" id="PF00685"/>
    </source>
</evidence>
<evidence type="ECO:0000256" key="2">
    <source>
        <dbReference type="ARBA" id="ARBA00022679"/>
    </source>
</evidence>
<dbReference type="Proteomes" id="UP000001554">
    <property type="component" value="Chromosome 12"/>
</dbReference>
<reference evidence="5" key="1">
    <citation type="journal article" date="2020" name="Nat. Ecol. Evol.">
        <title>Deeply conserved synteny resolves early events in vertebrate evolution.</title>
        <authorList>
            <person name="Simakov O."/>
            <person name="Marletaz F."/>
            <person name="Yue J.X."/>
            <person name="O'Connell B."/>
            <person name="Jenkins J."/>
            <person name="Brandt A."/>
            <person name="Calef R."/>
            <person name="Tung C.H."/>
            <person name="Huang T.K."/>
            <person name="Schmutz J."/>
            <person name="Satoh N."/>
            <person name="Yu J.K."/>
            <person name="Putnam N.H."/>
            <person name="Green R.E."/>
            <person name="Rokhsar D.S."/>
        </authorList>
    </citation>
    <scope>NUCLEOTIDE SEQUENCE [LARGE SCALE GENOMIC DNA]</scope>
    <source>
        <strain evidence="5">S238N-H82</strain>
    </source>
</reference>
<dbReference type="SUPFAM" id="SSF52540">
    <property type="entry name" value="P-loop containing nucleoside triphosphate hydrolases"/>
    <property type="match status" value="1"/>
</dbReference>
<protein>
    <recommendedName>
        <fullName evidence="3">Sulfotransferase</fullName>
        <ecNumber evidence="3">2.8.2.-</ecNumber>
    </recommendedName>
</protein>
<keyword evidence="5" id="KW-1185">Reference proteome</keyword>
<evidence type="ECO:0000256" key="1">
    <source>
        <dbReference type="ARBA" id="ARBA00005771"/>
    </source>
</evidence>
<dbReference type="GeneID" id="118427649"/>
<dbReference type="Gene3D" id="3.40.50.300">
    <property type="entry name" value="P-loop containing nucleotide triphosphate hydrolases"/>
    <property type="match status" value="1"/>
</dbReference>
<dbReference type="OMA" id="PLEINCM"/>
<evidence type="ECO:0000256" key="3">
    <source>
        <dbReference type="RuleBase" id="RU361155"/>
    </source>
</evidence>
<proteinExistence type="inferred from homology"/>
<keyword evidence="2 3" id="KW-0808">Transferase</keyword>
<reference evidence="6" key="2">
    <citation type="submission" date="2025-08" db="UniProtKB">
        <authorList>
            <consortium name="RefSeq"/>
        </authorList>
    </citation>
    <scope>IDENTIFICATION</scope>
    <source>
        <strain evidence="6">S238N-H82</strain>
        <tissue evidence="6">Testes</tissue>
    </source>
</reference>
<name>A0A9J7M2A8_BRAFL</name>
<dbReference type="GO" id="GO:0051923">
    <property type="term" value="P:sulfation"/>
    <property type="evidence" value="ECO:0000318"/>
    <property type="project" value="GO_Central"/>
</dbReference>
<organism evidence="5 6">
    <name type="scientific">Branchiostoma floridae</name>
    <name type="common">Florida lancelet</name>
    <name type="synonym">Amphioxus</name>
    <dbReference type="NCBI Taxonomy" id="7739"/>
    <lineage>
        <taxon>Eukaryota</taxon>
        <taxon>Metazoa</taxon>
        <taxon>Chordata</taxon>
        <taxon>Cephalochordata</taxon>
        <taxon>Leptocardii</taxon>
        <taxon>Amphioxiformes</taxon>
        <taxon>Branchiostomatidae</taxon>
        <taxon>Branchiostoma</taxon>
    </lineage>
</organism>
<dbReference type="RefSeq" id="XP_035693432.1">
    <property type="nucleotide sequence ID" value="XM_035837539.1"/>
</dbReference>
<dbReference type="EC" id="2.8.2.-" evidence="3"/>
<sequence>MSSGADQQSSDGYFTHKGILFNSKVNVESLKNIENLAVKEDDVFVATYPRSGTTWTEEILCLIYNGGDVEKVKTTPIYTRIPYLEYQYFPEGQTEYDRFLELPSPRLGKTHLPYNMLPRQLQEGRGKLICVARNPKDVAVSYFYFHGINRSFRTPDSWDSFLSDFMAGNVVGGSIFNHVLGYWAHRSNPSLLFIKYEDMQKDLHGTVRKLADFVGRKLPSTTIDKIAEHCSFRSMSKNPMTNYSKHPEQRCRFDTTNSEFIRKGIVGDWKNHFTDIQNEAFNKVLEEKLSGTGLEYDFDI</sequence>